<evidence type="ECO:0000256" key="2">
    <source>
        <dbReference type="ARBA" id="ARBA00010644"/>
    </source>
</evidence>
<comment type="caution">
    <text evidence="8">The sequence shown here is derived from an EMBL/GenBank/DDBJ whole genome shotgun (WGS) entry which is preliminary data.</text>
</comment>
<accession>A0ABY0IFA8</accession>
<evidence type="ECO:0000256" key="4">
    <source>
        <dbReference type="ARBA" id="ARBA00012869"/>
    </source>
</evidence>
<sequence length="299" mass="34954">MSFDIENIKNEFAAHVQDLQNQISEELKRIDTKINLNEDIWERKDFAGNPGGGGITRAFEGEIFENAGVNTSLVFGEVDPKFAANIGGDNNQMWATGISLIIHPTNPRVPTTHANFRMIQAGSKVWFGGGADLTPFYPHEDDFEYFHKVWKDACEPYGHWDEWKEKCDNYFVNKHRADEMRGIGGFFYDHFFSGDPQKDLAMFKEISSNFIKSYFPIVEKRMDEEFDDEDVDFQLHRRGRYVEFNLLHDRGTHFGLKSNGRTDSILISLPKRVKFTYRYEPKKPEHKKMMEYYFPKDWA</sequence>
<dbReference type="Gene3D" id="3.40.1500.10">
    <property type="entry name" value="Coproporphyrinogen III oxidase, aerobic"/>
    <property type="match status" value="1"/>
</dbReference>
<keyword evidence="9" id="KW-1185">Reference proteome</keyword>
<dbReference type="Proteomes" id="UP000443582">
    <property type="component" value="Unassembled WGS sequence"/>
</dbReference>
<evidence type="ECO:0000256" key="1">
    <source>
        <dbReference type="ARBA" id="ARBA00005168"/>
    </source>
</evidence>
<dbReference type="InterPro" id="IPR001260">
    <property type="entry name" value="Coprogen_oxidase_aer"/>
</dbReference>
<gene>
    <name evidence="8" type="ORF">DAY19_05905</name>
</gene>
<comment type="pathway">
    <text evidence="1">Porphyrin-containing compound metabolism; protoporphyrin-IX biosynthesis; protoporphyrinogen-IX from coproporphyrinogen-III (O2 route): step 1/1.</text>
</comment>
<keyword evidence="5 8" id="KW-0560">Oxidoreductase</keyword>
<evidence type="ECO:0000256" key="5">
    <source>
        <dbReference type="ARBA" id="ARBA00023002"/>
    </source>
</evidence>
<dbReference type="EC" id="1.3.3.3" evidence="4"/>
<evidence type="ECO:0000313" key="9">
    <source>
        <dbReference type="Proteomes" id="UP000443582"/>
    </source>
</evidence>
<dbReference type="GO" id="GO:0004109">
    <property type="term" value="F:coproporphyrinogen oxidase activity"/>
    <property type="evidence" value="ECO:0007669"/>
    <property type="project" value="UniProtKB-EC"/>
</dbReference>
<evidence type="ECO:0000313" key="8">
    <source>
        <dbReference type="EMBL" id="RZF21214.1"/>
    </source>
</evidence>
<dbReference type="EMBL" id="QDKL01000002">
    <property type="protein sequence ID" value="RZF21214.1"/>
    <property type="molecule type" value="Genomic_DNA"/>
</dbReference>
<evidence type="ECO:0000256" key="6">
    <source>
        <dbReference type="ARBA" id="ARBA00023133"/>
    </source>
</evidence>
<proteinExistence type="inferred from homology"/>
<name>A0ABY0IFA8_9BACT</name>
<dbReference type="NCBIfam" id="NF003727">
    <property type="entry name" value="PRK05330.1"/>
    <property type="match status" value="1"/>
</dbReference>
<dbReference type="InterPro" id="IPR036406">
    <property type="entry name" value="Coprogen_oxidase_aer_sf"/>
</dbReference>
<dbReference type="Pfam" id="PF01218">
    <property type="entry name" value="Coprogen_oxidas"/>
    <property type="match status" value="1"/>
</dbReference>
<keyword evidence="6" id="KW-0350">Heme biosynthesis</keyword>
<dbReference type="PIRSF" id="PIRSF000166">
    <property type="entry name" value="Coproporphyri_ox"/>
    <property type="match status" value="1"/>
</dbReference>
<evidence type="ECO:0000256" key="3">
    <source>
        <dbReference type="ARBA" id="ARBA00011738"/>
    </source>
</evidence>
<organism evidence="8 9">
    <name type="scientific">Halobacteriovorax vibrionivorans</name>
    <dbReference type="NCBI Taxonomy" id="2152716"/>
    <lineage>
        <taxon>Bacteria</taxon>
        <taxon>Pseudomonadati</taxon>
        <taxon>Bdellovibrionota</taxon>
        <taxon>Bacteriovoracia</taxon>
        <taxon>Bacteriovoracales</taxon>
        <taxon>Halobacteriovoraceae</taxon>
        <taxon>Halobacteriovorax</taxon>
    </lineage>
</organism>
<dbReference type="PRINTS" id="PR00073">
    <property type="entry name" value="COPRGNOXDASE"/>
</dbReference>
<keyword evidence="7" id="KW-0627">Porphyrin biosynthesis</keyword>
<dbReference type="SUPFAM" id="SSF102886">
    <property type="entry name" value="Coproporphyrinogen III oxidase"/>
    <property type="match status" value="1"/>
</dbReference>
<comment type="similarity">
    <text evidence="2">Belongs to the aerobic coproporphyrinogen-III oxidase family.</text>
</comment>
<reference evidence="9" key="1">
    <citation type="journal article" date="2019" name="Int. J. Syst. Evol. Microbiol.">
        <title>Halobacteriovorax valvorus sp. nov., a novel prokaryotic predator isolated from coastal seawater of China.</title>
        <authorList>
            <person name="Chen M.-X."/>
        </authorList>
    </citation>
    <scope>NUCLEOTIDE SEQUENCE [LARGE SCALE GENOMIC DNA]</scope>
    <source>
        <strain evidence="9">BL9</strain>
    </source>
</reference>
<dbReference type="PANTHER" id="PTHR10755:SF0">
    <property type="entry name" value="OXYGEN-DEPENDENT COPROPORPHYRINOGEN-III OXIDASE, MITOCHONDRIAL"/>
    <property type="match status" value="1"/>
</dbReference>
<evidence type="ECO:0000256" key="7">
    <source>
        <dbReference type="ARBA" id="ARBA00023244"/>
    </source>
</evidence>
<comment type="subunit">
    <text evidence="3">Homodimer.</text>
</comment>
<protein>
    <recommendedName>
        <fullName evidence="4">coproporphyrinogen oxidase</fullName>
        <ecNumber evidence="4">1.3.3.3</ecNumber>
    </recommendedName>
</protein>
<dbReference type="RefSeq" id="WP_114706281.1">
    <property type="nucleotide sequence ID" value="NZ_QDKL01000002.1"/>
</dbReference>
<dbReference type="PANTHER" id="PTHR10755">
    <property type="entry name" value="COPROPORPHYRINOGEN III OXIDASE, MITOCHONDRIAL"/>
    <property type="match status" value="1"/>
</dbReference>